<dbReference type="SUPFAM" id="SSF103473">
    <property type="entry name" value="MFS general substrate transporter"/>
    <property type="match status" value="1"/>
</dbReference>
<reference evidence="7" key="1">
    <citation type="submission" date="2020-06" db="EMBL/GenBank/DDBJ databases">
        <title>Legume-microbial interactions unlock mineral nutrients during tropical forest succession.</title>
        <authorList>
            <person name="Epihov D.Z."/>
        </authorList>
    </citation>
    <scope>NUCLEOTIDE SEQUENCE [LARGE SCALE GENOMIC DNA]</scope>
    <source>
        <strain evidence="7">Pan2503</strain>
    </source>
</reference>
<keyword evidence="8" id="KW-1185">Reference proteome</keyword>
<dbReference type="CDD" id="cd17319">
    <property type="entry name" value="MFS_ExuT_GudP_like"/>
    <property type="match status" value="1"/>
</dbReference>
<dbReference type="GO" id="GO:0016020">
    <property type="term" value="C:membrane"/>
    <property type="evidence" value="ECO:0007669"/>
    <property type="project" value="UniProtKB-SubCell"/>
</dbReference>
<evidence type="ECO:0000256" key="5">
    <source>
        <dbReference type="SAM" id="Phobius"/>
    </source>
</evidence>
<keyword evidence="3 5" id="KW-1133">Transmembrane helix</keyword>
<feature type="transmembrane region" description="Helical" evidence="5">
    <location>
        <begin position="120"/>
        <end position="138"/>
    </location>
</feature>
<dbReference type="AlphaFoldDB" id="A0A7V8SZB1"/>
<dbReference type="Pfam" id="PF07690">
    <property type="entry name" value="MFS_1"/>
    <property type="match status" value="1"/>
</dbReference>
<feature type="non-terminal residue" evidence="7">
    <location>
        <position position="1"/>
    </location>
</feature>
<feature type="transmembrane region" description="Helical" evidence="5">
    <location>
        <begin position="54"/>
        <end position="72"/>
    </location>
</feature>
<feature type="transmembrane region" description="Helical" evidence="5">
    <location>
        <begin position="93"/>
        <end position="114"/>
    </location>
</feature>
<dbReference type="PANTHER" id="PTHR11662:SF399">
    <property type="entry name" value="FI19708P1-RELATED"/>
    <property type="match status" value="1"/>
</dbReference>
<name>A0A7V8SZB1_9BACT</name>
<dbReference type="InterPro" id="IPR011701">
    <property type="entry name" value="MFS"/>
</dbReference>
<organism evidence="7 8">
    <name type="scientific">Candidatus Acidiferrum panamense</name>
    <dbReference type="NCBI Taxonomy" id="2741543"/>
    <lineage>
        <taxon>Bacteria</taxon>
        <taxon>Pseudomonadati</taxon>
        <taxon>Acidobacteriota</taxon>
        <taxon>Terriglobia</taxon>
        <taxon>Candidatus Acidiferrales</taxon>
        <taxon>Candidatus Acidiferrum</taxon>
    </lineage>
</organism>
<feature type="domain" description="Major facilitator superfamily (MFS) profile" evidence="6">
    <location>
        <begin position="1"/>
        <end position="365"/>
    </location>
</feature>
<comment type="subcellular location">
    <subcellularLocation>
        <location evidence="1">Membrane</location>
        <topology evidence="1">Multi-pass membrane protein</topology>
    </subcellularLocation>
</comment>
<dbReference type="PROSITE" id="PS50850">
    <property type="entry name" value="MFS"/>
    <property type="match status" value="1"/>
</dbReference>
<gene>
    <name evidence="7" type="ORF">HRJ53_23325</name>
</gene>
<evidence type="ECO:0000256" key="4">
    <source>
        <dbReference type="ARBA" id="ARBA00023136"/>
    </source>
</evidence>
<evidence type="ECO:0000256" key="3">
    <source>
        <dbReference type="ARBA" id="ARBA00022989"/>
    </source>
</evidence>
<feature type="transmembrane region" description="Helical" evidence="5">
    <location>
        <begin position="173"/>
        <end position="191"/>
    </location>
</feature>
<dbReference type="EMBL" id="JACDQQ010002254">
    <property type="protein sequence ID" value="MBA0087928.1"/>
    <property type="molecule type" value="Genomic_DNA"/>
</dbReference>
<evidence type="ECO:0000313" key="8">
    <source>
        <dbReference type="Proteomes" id="UP000567293"/>
    </source>
</evidence>
<feature type="transmembrane region" description="Helical" evidence="5">
    <location>
        <begin position="341"/>
        <end position="358"/>
    </location>
</feature>
<evidence type="ECO:0000256" key="2">
    <source>
        <dbReference type="ARBA" id="ARBA00022692"/>
    </source>
</evidence>
<dbReference type="Proteomes" id="UP000567293">
    <property type="component" value="Unassembled WGS sequence"/>
</dbReference>
<evidence type="ECO:0000256" key="1">
    <source>
        <dbReference type="ARBA" id="ARBA00004141"/>
    </source>
</evidence>
<keyword evidence="4 5" id="KW-0472">Membrane</keyword>
<proteinExistence type="predicted"/>
<protein>
    <submittedName>
        <fullName evidence="7">MFS transporter</fullName>
    </submittedName>
</protein>
<accession>A0A7V8SZB1</accession>
<dbReference type="GO" id="GO:0022857">
    <property type="term" value="F:transmembrane transporter activity"/>
    <property type="evidence" value="ECO:0007669"/>
    <property type="project" value="InterPro"/>
</dbReference>
<feature type="transmembrane region" description="Helical" evidence="5">
    <location>
        <begin position="313"/>
        <end position="335"/>
    </location>
</feature>
<feature type="transmembrane region" description="Helical" evidence="5">
    <location>
        <begin position="29"/>
        <end position="48"/>
    </location>
</feature>
<dbReference type="PANTHER" id="PTHR11662">
    <property type="entry name" value="SOLUTE CARRIER FAMILY 17"/>
    <property type="match status" value="1"/>
</dbReference>
<feature type="transmembrane region" description="Helical" evidence="5">
    <location>
        <begin position="279"/>
        <end position="301"/>
    </location>
</feature>
<comment type="caution">
    <text evidence="7">The sequence shown here is derived from an EMBL/GenBank/DDBJ whole genome shotgun (WGS) entry which is preliminary data.</text>
</comment>
<feature type="transmembrane region" description="Helical" evidence="5">
    <location>
        <begin position="211"/>
        <end position="232"/>
    </location>
</feature>
<evidence type="ECO:0000259" key="6">
    <source>
        <dbReference type="PROSITE" id="PS50850"/>
    </source>
</evidence>
<dbReference type="InterPro" id="IPR050382">
    <property type="entry name" value="MFS_Na/Anion_cotransporter"/>
</dbReference>
<feature type="transmembrane region" description="Helical" evidence="5">
    <location>
        <begin position="253"/>
        <end position="273"/>
    </location>
</feature>
<keyword evidence="2 5" id="KW-0812">Transmembrane</keyword>
<sequence>WITFGFRMAYALFQIPGGWLGDTIGARRALTIVVSWWSAFTALTALAWNAASMLLIQVLFGVGEAGAFPIATRSLSRWMRPTERGFAQGVTHAGSRLGGAITPPIVAIGIIPLFGWRAAFYAFGVLGVVWAIAWFTYYRDKPEEHHRVSPAERERIAGGVTRKSAGKVPWRQIFSHGNLWVLAVMYFFYNYNLNVYQDWFPTYLQQSRRMTIAQMGIYASLPLLAGVVGDLAGGWFSDLVLRRTGNVNLARRWVAIAGFLLSAATTVPAVLTRDPHVSVAWYCVAFFGLEWTVGISWAVPLDIGGDFAGSVSAVMNMLGNIGGAVAATVVTYTAAHYGWNVPFLVTASLCVIAAVLWLKIDATRRVNA</sequence>
<dbReference type="InterPro" id="IPR020846">
    <property type="entry name" value="MFS_dom"/>
</dbReference>
<dbReference type="Gene3D" id="1.20.1250.20">
    <property type="entry name" value="MFS general substrate transporter like domains"/>
    <property type="match status" value="2"/>
</dbReference>
<dbReference type="InterPro" id="IPR036259">
    <property type="entry name" value="MFS_trans_sf"/>
</dbReference>
<evidence type="ECO:0000313" key="7">
    <source>
        <dbReference type="EMBL" id="MBA0087928.1"/>
    </source>
</evidence>